<dbReference type="EMBL" id="CP030850">
    <property type="protein sequence ID" value="AXE21343.1"/>
    <property type="molecule type" value="Genomic_DNA"/>
</dbReference>
<keyword evidence="2" id="KW-1185">Reference proteome</keyword>
<accession>A0A344TRS2</accession>
<dbReference type="KEGG" id="run:DR864_28180"/>
<protein>
    <submittedName>
        <fullName evidence="1">Uncharacterized protein</fullName>
    </submittedName>
</protein>
<name>A0A344TRS2_9BACT</name>
<dbReference type="OrthoDB" id="966051at2"/>
<dbReference type="AlphaFoldDB" id="A0A344TRS2"/>
<organism evidence="1 2">
    <name type="scientific">Runella rosea</name>
    <dbReference type="NCBI Taxonomy" id="2259595"/>
    <lineage>
        <taxon>Bacteria</taxon>
        <taxon>Pseudomonadati</taxon>
        <taxon>Bacteroidota</taxon>
        <taxon>Cytophagia</taxon>
        <taxon>Cytophagales</taxon>
        <taxon>Spirosomataceae</taxon>
        <taxon>Runella</taxon>
    </lineage>
</organism>
<reference evidence="1 2" key="1">
    <citation type="submission" date="2018-07" db="EMBL/GenBank/DDBJ databases">
        <title>Genome sequencing of Runella.</title>
        <authorList>
            <person name="Baek M.-G."/>
            <person name="Yi H."/>
        </authorList>
    </citation>
    <scope>NUCLEOTIDE SEQUENCE [LARGE SCALE GENOMIC DNA]</scope>
    <source>
        <strain evidence="1 2">HYN0085</strain>
    </source>
</reference>
<evidence type="ECO:0000313" key="1">
    <source>
        <dbReference type="EMBL" id="AXE21343.1"/>
    </source>
</evidence>
<dbReference type="Proteomes" id="UP000251993">
    <property type="component" value="Chromosome"/>
</dbReference>
<proteinExistence type="predicted"/>
<sequence>MSKQLGYDIPSSIKKTKEALDNVFFKQGLQAWGSQNVFDTDTSDISPGKVPTEKINKPKAEKKNDLLEEIRTRYTTRLELEKRFSTDLRRMKKEEQDELKNF</sequence>
<gene>
    <name evidence="1" type="ORF">DR864_28180</name>
</gene>
<evidence type="ECO:0000313" key="2">
    <source>
        <dbReference type="Proteomes" id="UP000251993"/>
    </source>
</evidence>